<gene>
    <name evidence="13" type="primary">secY</name>
    <name evidence="12" type="synonym">rplO</name>
</gene>
<dbReference type="NCBIfam" id="TIGR00967">
    <property type="entry name" value="3a0501s007"/>
    <property type="match status" value="1"/>
</dbReference>
<dbReference type="Gene3D" id="3.100.10.10">
    <property type="match status" value="1"/>
</dbReference>
<dbReference type="InterPro" id="IPR030659">
    <property type="entry name" value="SecY_CS"/>
</dbReference>
<comment type="similarity">
    <text evidence="2 13 15">Belongs to the SecY/SEC61-alpha family.</text>
</comment>
<keyword evidence="9 13" id="KW-0811">Translocation</keyword>
<evidence type="ECO:0000256" key="12">
    <source>
        <dbReference type="HAMAP-Rule" id="MF_01341"/>
    </source>
</evidence>
<dbReference type="Pfam" id="PF00344">
    <property type="entry name" value="SecY"/>
    <property type="match status" value="1"/>
</dbReference>
<protein>
    <recommendedName>
        <fullName evidence="12 13">Multifunctional fusion protein</fullName>
    </recommendedName>
    <domain>
        <recommendedName>
            <fullName evidence="12">Large ribosomal subunit protein uL15</fullName>
        </recommendedName>
    </domain>
    <domain>
        <recommendedName>
            <fullName evidence="13">Protein translocase subunit SecY</fullName>
        </recommendedName>
    </domain>
</protein>
<keyword evidence="12" id="KW-0694">RNA-binding</keyword>
<dbReference type="HAMAP" id="MF_01465">
    <property type="entry name" value="SecY"/>
    <property type="match status" value="1"/>
</dbReference>
<dbReference type="InterPro" id="IPR005749">
    <property type="entry name" value="Ribosomal_uL15_bac-type"/>
</dbReference>
<dbReference type="FunFam" id="1.10.3370.10:FF:000001">
    <property type="entry name" value="Preprotein translocase subunit SecY"/>
    <property type="match status" value="1"/>
</dbReference>
<dbReference type="GO" id="GO:0019843">
    <property type="term" value="F:rRNA binding"/>
    <property type="evidence" value="ECO:0007669"/>
    <property type="project" value="UniProtKB-UniRule"/>
</dbReference>
<keyword evidence="11 12" id="KW-0687">Ribonucleoprotein</keyword>
<dbReference type="InterPro" id="IPR030878">
    <property type="entry name" value="Ribosomal_uL15"/>
</dbReference>
<keyword evidence="6 13" id="KW-0653">Protein transport</keyword>
<keyword evidence="12" id="KW-0699">rRNA-binding</keyword>
<keyword evidence="10 13" id="KW-0472">Membrane</keyword>
<feature type="region of interest" description="Disordered" evidence="16">
    <location>
        <begin position="1"/>
        <end position="77"/>
    </location>
</feature>
<comment type="subcellular location">
    <subcellularLocation>
        <location evidence="13">Cell membrane</location>
        <topology evidence="13">Multi-pass membrane protein</topology>
    </subcellularLocation>
    <subcellularLocation>
        <location evidence="1">Membrane</location>
        <topology evidence="1">Multi-pass membrane protein</topology>
    </subcellularLocation>
</comment>
<keyword evidence="7 12" id="KW-0689">Ribosomal protein</keyword>
<reference evidence="18" key="1">
    <citation type="journal article" date="2015" name="ISME J.">
        <title>Aquifer environment selects for microbial species cohorts in sediment and groundwater.</title>
        <authorList>
            <person name="Hug L.A."/>
            <person name="Thomas B.C."/>
            <person name="Brown C.T."/>
            <person name="Frischkorn K.R."/>
            <person name="Williams K.H."/>
            <person name="Tringe S.G."/>
            <person name="Banfield J.F."/>
        </authorList>
    </citation>
    <scope>NUCLEOTIDE SEQUENCE</scope>
</reference>
<evidence type="ECO:0000256" key="1">
    <source>
        <dbReference type="ARBA" id="ARBA00004141"/>
    </source>
</evidence>
<evidence type="ECO:0000256" key="9">
    <source>
        <dbReference type="ARBA" id="ARBA00023010"/>
    </source>
</evidence>
<dbReference type="InterPro" id="IPR023201">
    <property type="entry name" value="SecY_dom_sf"/>
</dbReference>
<dbReference type="SUPFAM" id="SSF52080">
    <property type="entry name" value="Ribosomal proteins L15p and L18e"/>
    <property type="match status" value="1"/>
</dbReference>
<feature type="transmembrane region" description="Helical" evidence="13">
    <location>
        <begin position="279"/>
        <end position="298"/>
    </location>
</feature>
<organism evidence="18">
    <name type="scientific">uncultured actinobacterium Rifle_16ft_4_minimus_15811</name>
    <dbReference type="NCBI Taxonomy" id="1665145"/>
    <lineage>
        <taxon>Bacteria</taxon>
        <taxon>Bacillati</taxon>
        <taxon>Actinomycetota</taxon>
        <taxon>Actinomycetes</taxon>
        <taxon>marine Actinobacteria clade</taxon>
        <taxon>environmental samples</taxon>
    </lineage>
</organism>
<evidence type="ECO:0000256" key="2">
    <source>
        <dbReference type="ARBA" id="ARBA00005751"/>
    </source>
</evidence>
<dbReference type="GO" id="GO:0043952">
    <property type="term" value="P:protein transport by the Sec complex"/>
    <property type="evidence" value="ECO:0007669"/>
    <property type="project" value="UniProtKB-UniRule"/>
</dbReference>
<accession>A0A0H4T162</accession>
<keyword evidence="13" id="KW-1003">Cell membrane</keyword>
<dbReference type="AlphaFoldDB" id="A0A0H4T162"/>
<dbReference type="InterPro" id="IPR002208">
    <property type="entry name" value="SecY/SEC61-alpha"/>
</dbReference>
<evidence type="ECO:0000259" key="17">
    <source>
        <dbReference type="Pfam" id="PF00828"/>
    </source>
</evidence>
<evidence type="ECO:0000256" key="5">
    <source>
        <dbReference type="ARBA" id="ARBA00022692"/>
    </source>
</evidence>
<evidence type="ECO:0000256" key="10">
    <source>
        <dbReference type="ARBA" id="ARBA00023136"/>
    </source>
</evidence>
<evidence type="ECO:0000313" key="18">
    <source>
        <dbReference type="EMBL" id="AKQ01303.1"/>
    </source>
</evidence>
<dbReference type="GO" id="GO:0003735">
    <property type="term" value="F:structural constituent of ribosome"/>
    <property type="evidence" value="ECO:0007669"/>
    <property type="project" value="InterPro"/>
</dbReference>
<evidence type="ECO:0000256" key="6">
    <source>
        <dbReference type="ARBA" id="ARBA00022927"/>
    </source>
</evidence>
<dbReference type="GO" id="GO:0006412">
    <property type="term" value="P:translation"/>
    <property type="evidence" value="ECO:0007669"/>
    <property type="project" value="UniProtKB-UniRule"/>
</dbReference>
<evidence type="ECO:0000256" key="7">
    <source>
        <dbReference type="ARBA" id="ARBA00022980"/>
    </source>
</evidence>
<dbReference type="GO" id="GO:0006605">
    <property type="term" value="P:protein targeting"/>
    <property type="evidence" value="ECO:0007669"/>
    <property type="project" value="UniProtKB-UniRule"/>
</dbReference>
<comment type="similarity">
    <text evidence="3 12 14">Belongs to the universal ribosomal protein uL15 family.</text>
</comment>
<sequence>MGELSLSNLKPAQKRKARKRIGRGLAAGQGRYAGRGLKGQKSRAGSHKMRAGFEGGQMPLSMRLPKQRGSTSKDAMPIGPHRTSTQAVNVGLLQARFDDGAEVTPEALLEKKLVKNLRTDVKILGNGELTKKLAVSAHLFSKAAREKIAQAGGTARMILAFYRLGSWIPAPGVDSDAIKEYFSNQGGTILNLLNIFSGGALSQFALFALGIMPYVTASIIMQLLTVVIPRLEQLQKEGESGYATINQYTRYFTVVLAALQALGYAYLFHRQGALPLNAGRLVLIIVSLAAATTLLMWMGELITKRGIGNGISLLIFASILAGIPGGIRAWYSGGPFERLMFPLVGVAIIVAVVFVQEGQRRIPIQYAKRMVGRRMTSGGSTYMPLRVNMAGVIPIIFAAAVMAFPPTVAQFFPGTQGFVNEHFLPTDPLYLVLQAFLIVVFTYFYTAVQFNPVDQADNLRKHGGYVPGIRPGPPTAQYLDRVLTRLTLPGSLYLALVATLPTLFIRYGGFSQSTSAALGGTSILIVVGVALDTMRQMESQMMMRHYEGFLK</sequence>
<dbReference type="NCBIfam" id="TIGR01071">
    <property type="entry name" value="rplO_bact"/>
    <property type="match status" value="1"/>
</dbReference>
<dbReference type="EMBL" id="KT006959">
    <property type="protein sequence ID" value="AKQ01303.1"/>
    <property type="molecule type" value="Genomic_DNA"/>
</dbReference>
<feature type="compositionally biased region" description="Gly residues" evidence="16">
    <location>
        <begin position="25"/>
        <end position="37"/>
    </location>
</feature>
<dbReference type="InterPro" id="IPR021131">
    <property type="entry name" value="Ribosomal_uL15/eL18"/>
</dbReference>
<name>A0A0H4T162_9ACTN</name>
<feature type="compositionally biased region" description="Basic residues" evidence="16">
    <location>
        <begin position="12"/>
        <end position="22"/>
    </location>
</feature>
<dbReference type="PROSITE" id="PS00475">
    <property type="entry name" value="RIBOSOMAL_L15"/>
    <property type="match status" value="1"/>
</dbReference>
<evidence type="ECO:0000256" key="8">
    <source>
        <dbReference type="ARBA" id="ARBA00022989"/>
    </source>
</evidence>
<dbReference type="Gene3D" id="1.10.3370.10">
    <property type="entry name" value="SecY subunit domain"/>
    <property type="match status" value="1"/>
</dbReference>
<evidence type="ECO:0000256" key="4">
    <source>
        <dbReference type="ARBA" id="ARBA00022448"/>
    </source>
</evidence>
<evidence type="ECO:0000256" key="11">
    <source>
        <dbReference type="ARBA" id="ARBA00023274"/>
    </source>
</evidence>
<dbReference type="GO" id="GO:0005886">
    <property type="term" value="C:plasma membrane"/>
    <property type="evidence" value="ECO:0007669"/>
    <property type="project" value="UniProtKB-SubCell"/>
</dbReference>
<feature type="transmembrane region" description="Helical" evidence="13">
    <location>
        <begin position="387"/>
        <end position="409"/>
    </location>
</feature>
<keyword evidence="5 13" id="KW-0812">Transmembrane</keyword>
<dbReference type="GO" id="GO:0015934">
    <property type="term" value="C:large ribosomal subunit"/>
    <property type="evidence" value="ECO:0007669"/>
    <property type="project" value="InterPro"/>
</dbReference>
<evidence type="ECO:0000256" key="3">
    <source>
        <dbReference type="ARBA" id="ARBA00007320"/>
    </source>
</evidence>
<dbReference type="SUPFAM" id="SSF103491">
    <property type="entry name" value="Preprotein translocase SecY subunit"/>
    <property type="match status" value="1"/>
</dbReference>
<feature type="compositionally biased region" description="Polar residues" evidence="16">
    <location>
        <begin position="1"/>
        <end position="10"/>
    </location>
</feature>
<dbReference type="InterPro" id="IPR026593">
    <property type="entry name" value="SecY"/>
</dbReference>
<evidence type="ECO:0000256" key="15">
    <source>
        <dbReference type="RuleBase" id="RU004349"/>
    </source>
</evidence>
<dbReference type="PANTHER" id="PTHR10906">
    <property type="entry name" value="SECY/SEC61-ALPHA FAMILY MEMBER"/>
    <property type="match status" value="1"/>
</dbReference>
<feature type="transmembrane region" description="Helical" evidence="13">
    <location>
        <begin position="339"/>
        <end position="355"/>
    </location>
</feature>
<dbReference type="PROSITE" id="PS00756">
    <property type="entry name" value="SECY_2"/>
    <property type="match status" value="1"/>
</dbReference>
<comment type="caution">
    <text evidence="13">Lacks conserved residue(s) required for the propagation of feature annotation.</text>
</comment>
<feature type="transmembrane region" description="Helical" evidence="13">
    <location>
        <begin position="204"/>
        <end position="228"/>
    </location>
</feature>
<feature type="domain" description="Large ribosomal subunit protein uL15/eL18" evidence="17">
    <location>
        <begin position="88"/>
        <end position="155"/>
    </location>
</feature>
<dbReference type="InterPro" id="IPR036227">
    <property type="entry name" value="Ribosomal_uL15/eL18_sf"/>
</dbReference>
<comment type="subunit">
    <text evidence="13">Component of the Sec protein translocase complex. Heterotrimer consisting of SecY, SecE and SecG subunits. The heterotrimers can form oligomers, although 1 heterotrimer is thought to be able to translocate proteins. Interacts with the ribosome. Interacts with SecDF, and other proteins may be involved. Interacts with SecA.</text>
</comment>
<comment type="function">
    <text evidence="12">Binds to the 23S rRNA.</text>
</comment>
<evidence type="ECO:0000256" key="14">
    <source>
        <dbReference type="RuleBase" id="RU003888"/>
    </source>
</evidence>
<feature type="compositionally biased region" description="Basic residues" evidence="16">
    <location>
        <begin position="38"/>
        <end position="50"/>
    </location>
</feature>
<feature type="transmembrane region" description="Helical" evidence="13">
    <location>
        <begin position="491"/>
        <end position="510"/>
    </location>
</feature>
<feature type="transmembrane region" description="Helical" evidence="13">
    <location>
        <begin position="429"/>
        <end position="448"/>
    </location>
</feature>
<comment type="subunit">
    <text evidence="12">Part of the 50S ribosomal subunit.</text>
</comment>
<evidence type="ECO:0000256" key="13">
    <source>
        <dbReference type="HAMAP-Rule" id="MF_01465"/>
    </source>
</evidence>
<feature type="transmembrane region" description="Helical" evidence="13">
    <location>
        <begin position="248"/>
        <end position="267"/>
    </location>
</feature>
<comment type="function">
    <text evidence="13">The central subunit of the protein translocation channel SecYEG. Consists of two halves formed by TMs 1-5 and 6-10. These two domains form a lateral gate at the front which open onto the bilayer between TMs 2 and 7, and are clamped together by SecE at the back. The channel is closed by both a pore ring composed of hydrophobic SecY resides and a short helix (helix 2A) on the extracellular side of the membrane which forms a plug. The plug probably moves laterally to allow the channel to open. The ring and the pore may move independently.</text>
</comment>
<dbReference type="GO" id="GO:0065002">
    <property type="term" value="P:intracellular protein transmembrane transport"/>
    <property type="evidence" value="ECO:0007669"/>
    <property type="project" value="UniProtKB-UniRule"/>
</dbReference>
<keyword evidence="4 13" id="KW-0813">Transport</keyword>
<keyword evidence="8 13" id="KW-1133">Transmembrane helix</keyword>
<evidence type="ECO:0000256" key="16">
    <source>
        <dbReference type="SAM" id="MobiDB-lite"/>
    </source>
</evidence>
<feature type="transmembrane region" description="Helical" evidence="13">
    <location>
        <begin position="310"/>
        <end position="327"/>
    </location>
</feature>
<dbReference type="HAMAP" id="MF_01341">
    <property type="entry name" value="Ribosomal_uL15"/>
    <property type="match status" value="1"/>
</dbReference>
<proteinExistence type="inferred from homology"/>
<dbReference type="Pfam" id="PF00828">
    <property type="entry name" value="Ribosomal_L27A"/>
    <property type="match status" value="1"/>
</dbReference>
<feature type="transmembrane region" description="Helical" evidence="13">
    <location>
        <begin position="516"/>
        <end position="534"/>
    </location>
</feature>
<dbReference type="PRINTS" id="PR00303">
    <property type="entry name" value="SECYTRNLCASE"/>
</dbReference>
<dbReference type="InterPro" id="IPR001196">
    <property type="entry name" value="Ribosomal_uL15_CS"/>
</dbReference>